<feature type="region of interest" description="Disordered" evidence="1">
    <location>
        <begin position="371"/>
        <end position="435"/>
    </location>
</feature>
<dbReference type="Proteomes" id="UP001642484">
    <property type="component" value="Unassembled WGS sequence"/>
</dbReference>
<feature type="region of interest" description="Disordered" evidence="1">
    <location>
        <begin position="148"/>
        <end position="169"/>
    </location>
</feature>
<proteinExistence type="predicted"/>
<accession>A0ABP0JCX7</accession>
<feature type="compositionally biased region" description="Basic residues" evidence="1">
    <location>
        <begin position="150"/>
        <end position="163"/>
    </location>
</feature>
<evidence type="ECO:0000313" key="3">
    <source>
        <dbReference type="Proteomes" id="UP001642484"/>
    </source>
</evidence>
<protein>
    <recommendedName>
        <fullName evidence="4">CCHC-type domain-containing protein</fullName>
    </recommendedName>
</protein>
<dbReference type="EMBL" id="CAXAMN010005088">
    <property type="protein sequence ID" value="CAK9012211.1"/>
    <property type="molecule type" value="Genomic_DNA"/>
</dbReference>
<gene>
    <name evidence="2" type="ORF">CCMP2556_LOCUS10761</name>
</gene>
<feature type="region of interest" description="Disordered" evidence="1">
    <location>
        <begin position="264"/>
        <end position="324"/>
    </location>
</feature>
<reference evidence="2 3" key="1">
    <citation type="submission" date="2024-02" db="EMBL/GenBank/DDBJ databases">
        <authorList>
            <person name="Chen Y."/>
            <person name="Shah S."/>
            <person name="Dougan E. K."/>
            <person name="Thang M."/>
            <person name="Chan C."/>
        </authorList>
    </citation>
    <scope>NUCLEOTIDE SEQUENCE [LARGE SCALE GENOMIC DNA]</scope>
</reference>
<feature type="non-terminal residue" evidence="2">
    <location>
        <position position="1"/>
    </location>
</feature>
<evidence type="ECO:0008006" key="4">
    <source>
        <dbReference type="Google" id="ProtNLM"/>
    </source>
</evidence>
<feature type="region of interest" description="Disordered" evidence="1">
    <location>
        <begin position="225"/>
        <end position="252"/>
    </location>
</feature>
<feature type="compositionally biased region" description="Acidic residues" evidence="1">
    <location>
        <begin position="225"/>
        <end position="239"/>
    </location>
</feature>
<keyword evidence="3" id="KW-1185">Reference proteome</keyword>
<comment type="caution">
    <text evidence="2">The sequence shown here is derived from an EMBL/GenBank/DDBJ whole genome shotgun (WGS) entry which is preliminary data.</text>
</comment>
<organism evidence="2 3">
    <name type="scientific">Durusdinium trenchii</name>
    <dbReference type="NCBI Taxonomy" id="1381693"/>
    <lineage>
        <taxon>Eukaryota</taxon>
        <taxon>Sar</taxon>
        <taxon>Alveolata</taxon>
        <taxon>Dinophyceae</taxon>
        <taxon>Suessiales</taxon>
        <taxon>Symbiodiniaceae</taxon>
        <taxon>Durusdinium</taxon>
    </lineage>
</organism>
<feature type="compositionally biased region" description="Low complexity" evidence="1">
    <location>
        <begin position="287"/>
        <end position="310"/>
    </location>
</feature>
<name>A0ABP0JCX7_9DINO</name>
<evidence type="ECO:0000256" key="1">
    <source>
        <dbReference type="SAM" id="MobiDB-lite"/>
    </source>
</evidence>
<evidence type="ECO:0000313" key="2">
    <source>
        <dbReference type="EMBL" id="CAK9012211.1"/>
    </source>
</evidence>
<sequence>HIPAPPTFAGNVEDEPYTACDITVAALELEEVDDERYNTDTGIQQLLDDLEISFGERELFRRGGLIREFRLYERKLKDAQVPPYPDETRAFKLLDGLRLDERATSQLLLAAGNRYSFQALVEAIHIQYPAGLTLTGMSRHPVPVHVASAPRHRGRGHQPRGRGRGGSFRWKTWHTDAMPVDDDQVFMTAGDEAQQYEDDPNDDTFDYQFADYDEQAEDYTAAPEEFEPEELPEAGDDAGDEHQAMTATSKRLAATVQSRGYYTTVKDKGKGKGHGKGAGKDKGFGKKGATSSSSPTTTSKGKGSGKSKAGSKGGKSKMNPTQRQRMQASLCLGCGASDHWLQECPHVTQHQAHVCSASSTLDGDGTVVWMTSHNKMPGWQPESPPSSSAPSTLSRRDEEEPPPPPPRRELPAEDALPPWDALIPEGMNPDDHADYEDGMAFWRHKTTSR</sequence>